<protein>
    <submittedName>
        <fullName evidence="2">Uncharacterized protein</fullName>
    </submittedName>
</protein>
<sequence>MNPRVPTELSPSPPPPHSSLLTSSLDLDLTTNIMSHQVDETNAAVTTNPAPLAGTRRRRADNNDKDEVARPIMRRRLNNGYYNDHEAYLQKPPITHQAEKTLTCQNEDLAGRILWLGNEGLKKMEPRDSLTAPHPVVIMSPRVKANGTVDFLVCTSFNGLNLAERFPEDSDRRPELAKQVRSYFLPIEGCTERHPDDPIRNFMVQTTKRPAHSKKRSSYVNTMVLRTTQFDCLEAYRDGNIQDGGSYSQDYSIDELSYQRLDLFRKNQDPPPENILRWGTMFKVKKAKTNKTKGNKKTS</sequence>
<keyword evidence="3" id="KW-1185">Reference proteome</keyword>
<dbReference type="PANTHER" id="PTHR37048:SF2">
    <property type="entry name" value="QUESTIONABLE PROTEIN"/>
    <property type="match status" value="1"/>
</dbReference>
<reference evidence="2" key="1">
    <citation type="journal article" date="2023" name="Mol. Phylogenet. Evol.">
        <title>Genome-scale phylogeny and comparative genomics of the fungal order Sordariales.</title>
        <authorList>
            <person name="Hensen N."/>
            <person name="Bonometti L."/>
            <person name="Westerberg I."/>
            <person name="Brannstrom I.O."/>
            <person name="Guillou S."/>
            <person name="Cros-Aarteil S."/>
            <person name="Calhoun S."/>
            <person name="Haridas S."/>
            <person name="Kuo A."/>
            <person name="Mondo S."/>
            <person name="Pangilinan J."/>
            <person name="Riley R."/>
            <person name="LaButti K."/>
            <person name="Andreopoulos B."/>
            <person name="Lipzen A."/>
            <person name="Chen C."/>
            <person name="Yan M."/>
            <person name="Daum C."/>
            <person name="Ng V."/>
            <person name="Clum A."/>
            <person name="Steindorff A."/>
            <person name="Ohm R.A."/>
            <person name="Martin F."/>
            <person name="Silar P."/>
            <person name="Natvig D.O."/>
            <person name="Lalanne C."/>
            <person name="Gautier V."/>
            <person name="Ament-Velasquez S.L."/>
            <person name="Kruys A."/>
            <person name="Hutchinson M.I."/>
            <person name="Powell A.J."/>
            <person name="Barry K."/>
            <person name="Miller A.N."/>
            <person name="Grigoriev I.V."/>
            <person name="Debuchy R."/>
            <person name="Gladieux P."/>
            <person name="Hiltunen Thoren M."/>
            <person name="Johannesson H."/>
        </authorList>
    </citation>
    <scope>NUCLEOTIDE SEQUENCE</scope>
    <source>
        <strain evidence="2">CBS 626.80</strain>
    </source>
</reference>
<evidence type="ECO:0000256" key="1">
    <source>
        <dbReference type="SAM" id="MobiDB-lite"/>
    </source>
</evidence>
<feature type="region of interest" description="Disordered" evidence="1">
    <location>
        <begin position="44"/>
        <end position="65"/>
    </location>
</feature>
<feature type="compositionally biased region" description="Low complexity" evidence="1">
    <location>
        <begin position="1"/>
        <end position="10"/>
    </location>
</feature>
<proteinExistence type="predicted"/>
<organism evidence="2 3">
    <name type="scientific">Pseudoneurospora amorphoporcata</name>
    <dbReference type="NCBI Taxonomy" id="241081"/>
    <lineage>
        <taxon>Eukaryota</taxon>
        <taxon>Fungi</taxon>
        <taxon>Dikarya</taxon>
        <taxon>Ascomycota</taxon>
        <taxon>Pezizomycotina</taxon>
        <taxon>Sordariomycetes</taxon>
        <taxon>Sordariomycetidae</taxon>
        <taxon>Sordariales</taxon>
        <taxon>Sordariaceae</taxon>
        <taxon>Pseudoneurospora</taxon>
    </lineage>
</organism>
<name>A0AAN6NQK2_9PEZI</name>
<evidence type="ECO:0000313" key="2">
    <source>
        <dbReference type="EMBL" id="KAK3949183.1"/>
    </source>
</evidence>
<reference evidence="2" key="2">
    <citation type="submission" date="2023-06" db="EMBL/GenBank/DDBJ databases">
        <authorList>
            <consortium name="Lawrence Berkeley National Laboratory"/>
            <person name="Mondo S.J."/>
            <person name="Hensen N."/>
            <person name="Bonometti L."/>
            <person name="Westerberg I."/>
            <person name="Brannstrom I.O."/>
            <person name="Guillou S."/>
            <person name="Cros-Aarteil S."/>
            <person name="Calhoun S."/>
            <person name="Haridas S."/>
            <person name="Kuo A."/>
            <person name="Pangilinan J."/>
            <person name="Riley R."/>
            <person name="Labutti K."/>
            <person name="Andreopoulos B."/>
            <person name="Lipzen A."/>
            <person name="Chen C."/>
            <person name="Yanf M."/>
            <person name="Daum C."/>
            <person name="Ng V."/>
            <person name="Clum A."/>
            <person name="Steindorff A."/>
            <person name="Ohm R."/>
            <person name="Martin F."/>
            <person name="Silar P."/>
            <person name="Natvig D."/>
            <person name="Lalanne C."/>
            <person name="Gautier V."/>
            <person name="Ament-Velasquez S.L."/>
            <person name="Kruys A."/>
            <person name="Hutchinson M.I."/>
            <person name="Powell A.J."/>
            <person name="Barry K."/>
            <person name="Miller A.N."/>
            <person name="Grigoriev I.V."/>
            <person name="Debuchy R."/>
            <person name="Gladieux P."/>
            <person name="Thoren M.H."/>
            <person name="Johannesson H."/>
        </authorList>
    </citation>
    <scope>NUCLEOTIDE SEQUENCE</scope>
    <source>
        <strain evidence="2">CBS 626.80</strain>
    </source>
</reference>
<dbReference type="AlphaFoldDB" id="A0AAN6NQK2"/>
<comment type="caution">
    <text evidence="2">The sequence shown here is derived from an EMBL/GenBank/DDBJ whole genome shotgun (WGS) entry which is preliminary data.</text>
</comment>
<dbReference type="PANTHER" id="PTHR37048">
    <property type="entry name" value="QUESTIONABLE PROTEIN"/>
    <property type="match status" value="1"/>
</dbReference>
<gene>
    <name evidence="2" type="ORF">QBC32DRAFT_267364</name>
</gene>
<evidence type="ECO:0000313" key="3">
    <source>
        <dbReference type="Proteomes" id="UP001303222"/>
    </source>
</evidence>
<feature type="region of interest" description="Disordered" evidence="1">
    <location>
        <begin position="1"/>
        <end position="21"/>
    </location>
</feature>
<accession>A0AAN6NQK2</accession>
<dbReference type="EMBL" id="MU859225">
    <property type="protein sequence ID" value="KAK3949183.1"/>
    <property type="molecule type" value="Genomic_DNA"/>
</dbReference>
<dbReference type="Proteomes" id="UP001303222">
    <property type="component" value="Unassembled WGS sequence"/>
</dbReference>